<gene>
    <name evidence="1" type="ORF">LITE_LOCUS29076</name>
</gene>
<reference evidence="1" key="1">
    <citation type="submission" date="2022-08" db="EMBL/GenBank/DDBJ databases">
        <authorList>
            <person name="Gutierrez-Valencia J."/>
        </authorList>
    </citation>
    <scope>NUCLEOTIDE SEQUENCE</scope>
</reference>
<name>A0AAV0MIL3_9ROSI</name>
<dbReference type="Proteomes" id="UP001154282">
    <property type="component" value="Unassembled WGS sequence"/>
</dbReference>
<keyword evidence="2" id="KW-1185">Reference proteome</keyword>
<dbReference type="EMBL" id="CAMGYJ010000007">
    <property type="protein sequence ID" value="CAI0446603.1"/>
    <property type="molecule type" value="Genomic_DNA"/>
</dbReference>
<accession>A0AAV0MIL3</accession>
<protein>
    <submittedName>
        <fullName evidence="1">Uncharacterized protein</fullName>
    </submittedName>
</protein>
<proteinExistence type="predicted"/>
<evidence type="ECO:0000313" key="1">
    <source>
        <dbReference type="EMBL" id="CAI0446603.1"/>
    </source>
</evidence>
<evidence type="ECO:0000313" key="2">
    <source>
        <dbReference type="Proteomes" id="UP001154282"/>
    </source>
</evidence>
<feature type="non-terminal residue" evidence="1">
    <location>
        <position position="1"/>
    </location>
</feature>
<comment type="caution">
    <text evidence="1">The sequence shown here is derived from an EMBL/GenBank/DDBJ whole genome shotgun (WGS) entry which is preliminary data.</text>
</comment>
<organism evidence="1 2">
    <name type="scientific">Linum tenue</name>
    <dbReference type="NCBI Taxonomy" id="586396"/>
    <lineage>
        <taxon>Eukaryota</taxon>
        <taxon>Viridiplantae</taxon>
        <taxon>Streptophyta</taxon>
        <taxon>Embryophyta</taxon>
        <taxon>Tracheophyta</taxon>
        <taxon>Spermatophyta</taxon>
        <taxon>Magnoliopsida</taxon>
        <taxon>eudicotyledons</taxon>
        <taxon>Gunneridae</taxon>
        <taxon>Pentapetalae</taxon>
        <taxon>rosids</taxon>
        <taxon>fabids</taxon>
        <taxon>Malpighiales</taxon>
        <taxon>Linaceae</taxon>
        <taxon>Linum</taxon>
    </lineage>
</organism>
<sequence>FEAVEGRDLVVEVAHGLHQKIAEEVEEKGRREVTIYGENVGAMKETRIGQLPGSMLSLIIYRKKWRV</sequence>
<dbReference type="AlphaFoldDB" id="A0AAV0MIL3"/>